<proteinExistence type="predicted"/>
<name>A0A6J6X1E6_9ZZZZ</name>
<dbReference type="Gene3D" id="2.60.40.420">
    <property type="entry name" value="Cupredoxins - blue copper proteins"/>
    <property type="match status" value="1"/>
</dbReference>
<accession>A0A6J6X1E6</accession>
<dbReference type="InterPro" id="IPR008972">
    <property type="entry name" value="Cupredoxin"/>
</dbReference>
<dbReference type="EMBL" id="CAEZZU010000259">
    <property type="protein sequence ID" value="CAB4790722.1"/>
    <property type="molecule type" value="Genomic_DNA"/>
</dbReference>
<protein>
    <submittedName>
        <fullName evidence="1">Unannotated protein</fullName>
    </submittedName>
</protein>
<dbReference type="SUPFAM" id="SSF49503">
    <property type="entry name" value="Cupredoxins"/>
    <property type="match status" value="1"/>
</dbReference>
<reference evidence="1" key="1">
    <citation type="submission" date="2020-05" db="EMBL/GenBank/DDBJ databases">
        <authorList>
            <person name="Chiriac C."/>
            <person name="Salcher M."/>
            <person name="Ghai R."/>
            <person name="Kavagutti S V."/>
        </authorList>
    </citation>
    <scope>NUCLEOTIDE SEQUENCE</scope>
</reference>
<sequence length="167" mass="17831">MLSKRSFAVGVLLILTGGLSLAACSSTEDTTNPPSPIPSVDVLVSEWIVQPKPAEVKNGKVKIIVNNAGGDEHELIVYRGNKVDLPLKSDGSVDEDAAEANIVGEIGEIKPGETKSKIFDLKLVGEYTIFCNIVHERGMGMDHGSDAELVRHYQKGMVSSLTVSANN</sequence>
<dbReference type="AlphaFoldDB" id="A0A6J6X1E6"/>
<dbReference type="PROSITE" id="PS51257">
    <property type="entry name" value="PROKAR_LIPOPROTEIN"/>
    <property type="match status" value="1"/>
</dbReference>
<gene>
    <name evidence="1" type="ORF">UFOPK2925_01434</name>
</gene>
<organism evidence="1">
    <name type="scientific">freshwater metagenome</name>
    <dbReference type="NCBI Taxonomy" id="449393"/>
    <lineage>
        <taxon>unclassified sequences</taxon>
        <taxon>metagenomes</taxon>
        <taxon>ecological metagenomes</taxon>
    </lineage>
</organism>
<evidence type="ECO:0000313" key="1">
    <source>
        <dbReference type="EMBL" id="CAB4790722.1"/>
    </source>
</evidence>